<dbReference type="InterPro" id="IPR035965">
    <property type="entry name" value="PAS-like_dom_sf"/>
</dbReference>
<feature type="domain" description="PAS" evidence="1">
    <location>
        <begin position="18"/>
        <end position="92"/>
    </location>
</feature>
<dbReference type="InterPro" id="IPR000014">
    <property type="entry name" value="PAS"/>
</dbReference>
<accession>A0A9Y1FKP9</accession>
<name>A0A9Y1FKP9_9ARCH</name>
<dbReference type="SUPFAM" id="SSF55785">
    <property type="entry name" value="PYP-like sensor domain (PAS domain)"/>
    <property type="match status" value="2"/>
</dbReference>
<gene>
    <name evidence="2" type="ORF">K9W45_13520</name>
</gene>
<dbReference type="Gene3D" id="3.30.450.20">
    <property type="entry name" value="PAS domain"/>
    <property type="match status" value="2"/>
</dbReference>
<organism evidence="2">
    <name type="scientific">Candidatus Heimdallarchaeum aukensis</name>
    <dbReference type="NCBI Taxonomy" id="2876573"/>
    <lineage>
        <taxon>Archaea</taxon>
        <taxon>Promethearchaeati</taxon>
        <taxon>Candidatus Heimdallarchaeota</taxon>
        <taxon>Candidatus Heimdallarchaeia (ex Rinke et al. 2021) (nom. nud.)</taxon>
        <taxon>Candidatus Heimdallarchaeales</taxon>
        <taxon>Candidatus Heimdallarchaeaceae</taxon>
        <taxon>Candidatus Heimdallarchaeum</taxon>
    </lineage>
</organism>
<dbReference type="Pfam" id="PF13426">
    <property type="entry name" value="PAS_9"/>
    <property type="match status" value="2"/>
</dbReference>
<evidence type="ECO:0000313" key="2">
    <source>
        <dbReference type="EMBL" id="UJG40842.1"/>
    </source>
</evidence>
<proteinExistence type="predicted"/>
<sequence>MDNHQLIRDCINNINAYVVIVGLEGKVIFANERTLNLFSTDQESIREKKFYNMLKDSDTSQKNIEFFISFKRLIQFPQNNTFLETTHTKKQGFTTILWSAKNVNNYTYFTGYDVSIFKAIEEELRTSFEKYKIIFNNTLDAMYLIKITEEYPEGIFIDVNKAASVQTGYTIRELLDFDPKLFFKDFYSQIFSINTIGPYTFVNKLQNKEGKSFPIRVITRKLRIQGEFFILVVVKDITKEKEEIDLMHALMNKLEEEIYHYLVLIDKIRNPLTVISALADLENTKYSEKIISKVNDINDILLEIDDSLINTEKLRNKILKYISKYLK</sequence>
<evidence type="ECO:0000259" key="1">
    <source>
        <dbReference type="Pfam" id="PF13426"/>
    </source>
</evidence>
<dbReference type="NCBIfam" id="TIGR00229">
    <property type="entry name" value="sensory_box"/>
    <property type="match status" value="1"/>
</dbReference>
<feature type="domain" description="PAS" evidence="1">
    <location>
        <begin position="151"/>
        <end position="239"/>
    </location>
</feature>
<dbReference type="EMBL" id="CP084166">
    <property type="protein sequence ID" value="UJG40842.1"/>
    <property type="molecule type" value="Genomic_DNA"/>
</dbReference>
<dbReference type="Proteomes" id="UP001201020">
    <property type="component" value="Chromosome"/>
</dbReference>
<protein>
    <submittedName>
        <fullName evidence="2">PAS domain S-box protein</fullName>
    </submittedName>
</protein>
<reference evidence="2" key="1">
    <citation type="journal article" date="2022" name="Nat. Microbiol.">
        <title>Unique mobile elements and scalable gene flow at the prokaryote-eukaryote boundary revealed by circularized Asgard archaea genomes.</title>
        <authorList>
            <person name="Wu F."/>
            <person name="Speth D.R."/>
            <person name="Philosof A."/>
            <person name="Cremiere A."/>
            <person name="Narayanan A."/>
            <person name="Barco R.A."/>
            <person name="Connon S.A."/>
            <person name="Amend J.P."/>
            <person name="Antoshechkin I.A."/>
            <person name="Orphan V.J."/>
        </authorList>
    </citation>
    <scope>NUCLEOTIDE SEQUENCE</scope>
    <source>
        <strain evidence="2">PM71</strain>
    </source>
</reference>
<dbReference type="AlphaFoldDB" id="A0A9Y1FKP9"/>